<name>A0A1X6P9R0_PORUM</name>
<accession>A0A1X6P9R0</accession>
<dbReference type="EMBL" id="KV918833">
    <property type="protein sequence ID" value="OSX77598.1"/>
    <property type="molecule type" value="Genomic_DNA"/>
</dbReference>
<sequence>MAGRRPLSPRKVGFPPSFFSSIQHGVAKSTGRGRCSRTSFVSVGWDDHHDAPWDRDAETLSPQPAVFFKPCGDGADAVSSALSRRRRRCTGGTPDRTDAMGALGPPNGASSWPAACASHARQVKSPADMARVMAAAAEAKATAVLMCPLTIRAAADKVIEAEQKVMAAVRVADEELESALGAAEAAAAEAKAAEEAAAQDAAAGMAEEATASVAADAGMPVVVYLSPLSEWE</sequence>
<evidence type="ECO:0000313" key="3">
    <source>
        <dbReference type="Proteomes" id="UP000218209"/>
    </source>
</evidence>
<evidence type="ECO:0000256" key="1">
    <source>
        <dbReference type="SAM" id="MobiDB-lite"/>
    </source>
</evidence>
<gene>
    <name evidence="2" type="ORF">BU14_0142s0009</name>
</gene>
<evidence type="ECO:0000313" key="2">
    <source>
        <dbReference type="EMBL" id="OSX77598.1"/>
    </source>
</evidence>
<dbReference type="Proteomes" id="UP000218209">
    <property type="component" value="Unassembled WGS sequence"/>
</dbReference>
<keyword evidence="3" id="KW-1185">Reference proteome</keyword>
<protein>
    <submittedName>
        <fullName evidence="2">Uncharacterized protein</fullName>
    </submittedName>
</protein>
<organism evidence="2 3">
    <name type="scientific">Porphyra umbilicalis</name>
    <name type="common">Purple laver</name>
    <name type="synonym">Red alga</name>
    <dbReference type="NCBI Taxonomy" id="2786"/>
    <lineage>
        <taxon>Eukaryota</taxon>
        <taxon>Rhodophyta</taxon>
        <taxon>Bangiophyceae</taxon>
        <taxon>Bangiales</taxon>
        <taxon>Bangiaceae</taxon>
        <taxon>Porphyra</taxon>
    </lineage>
</organism>
<reference evidence="2 3" key="1">
    <citation type="submission" date="2017-03" db="EMBL/GenBank/DDBJ databases">
        <title>WGS assembly of Porphyra umbilicalis.</title>
        <authorList>
            <person name="Brawley S.H."/>
            <person name="Blouin N.A."/>
            <person name="Ficko-Blean E."/>
            <person name="Wheeler G.L."/>
            <person name="Lohr M."/>
            <person name="Goodson H.V."/>
            <person name="Jenkins J.W."/>
            <person name="Blaby-Haas C.E."/>
            <person name="Helliwell K.E."/>
            <person name="Chan C."/>
            <person name="Marriage T."/>
            <person name="Bhattacharya D."/>
            <person name="Klein A.S."/>
            <person name="Badis Y."/>
            <person name="Brodie J."/>
            <person name="Cao Y."/>
            <person name="Collen J."/>
            <person name="Dittami S.M."/>
            <person name="Gachon C.M."/>
            <person name="Green B.R."/>
            <person name="Karpowicz S."/>
            <person name="Kim J.W."/>
            <person name="Kudahl U."/>
            <person name="Lin S."/>
            <person name="Michel G."/>
            <person name="Mittag M."/>
            <person name="Olson B.J."/>
            <person name="Pangilinan J."/>
            <person name="Peng Y."/>
            <person name="Qiu H."/>
            <person name="Shu S."/>
            <person name="Singer J.T."/>
            <person name="Smith A.G."/>
            <person name="Sprecher B.N."/>
            <person name="Wagner V."/>
            <person name="Wang W."/>
            <person name="Wang Z.-Y."/>
            <person name="Yan J."/>
            <person name="Yarish C."/>
            <person name="Zoeuner-Riek S."/>
            <person name="Zhuang Y."/>
            <person name="Zou Y."/>
            <person name="Lindquist E.A."/>
            <person name="Grimwood J."/>
            <person name="Barry K."/>
            <person name="Rokhsar D.S."/>
            <person name="Schmutz J."/>
            <person name="Stiller J.W."/>
            <person name="Grossman A.R."/>
            <person name="Prochnik S.E."/>
        </authorList>
    </citation>
    <scope>NUCLEOTIDE SEQUENCE [LARGE SCALE GENOMIC DNA]</scope>
    <source>
        <strain evidence="2">4086291</strain>
    </source>
</reference>
<dbReference type="AlphaFoldDB" id="A0A1X6P9R0"/>
<feature type="region of interest" description="Disordered" evidence="1">
    <location>
        <begin position="82"/>
        <end position="113"/>
    </location>
</feature>
<proteinExistence type="predicted"/>